<keyword evidence="5 18" id="KW-1133">Transmembrane helix</keyword>
<comment type="catalytic activity">
    <reaction evidence="10">
        <text>12-octadecanoyloxy-octadecanoate + H2O = 12-hydroxyoctadecanoate + octadecanoate + H(+)</text>
        <dbReference type="Rhea" id="RHEA:52080"/>
        <dbReference type="ChEBI" id="CHEBI:15377"/>
        <dbReference type="ChEBI" id="CHEBI:15378"/>
        <dbReference type="ChEBI" id="CHEBI:25629"/>
        <dbReference type="ChEBI" id="CHEBI:84201"/>
        <dbReference type="ChEBI" id="CHEBI:136330"/>
    </reaction>
    <physiologicalReaction direction="left-to-right" evidence="10">
        <dbReference type="Rhea" id="RHEA:52081"/>
    </physiologicalReaction>
</comment>
<comment type="subcellular location">
    <subcellularLocation>
        <location evidence="2">Endomembrane system</location>
        <topology evidence="2">Multi-pass membrane protein</topology>
    </subcellularLocation>
</comment>
<comment type="catalytic activity">
    <reaction evidence="7">
        <text>12-hexadecanoyloxy-octadecanoate + H2O = 12-hydroxyoctadecanoate + hexadecanoate + H(+)</text>
        <dbReference type="Rhea" id="RHEA:52056"/>
        <dbReference type="ChEBI" id="CHEBI:7896"/>
        <dbReference type="ChEBI" id="CHEBI:15377"/>
        <dbReference type="ChEBI" id="CHEBI:15378"/>
        <dbReference type="ChEBI" id="CHEBI:83677"/>
        <dbReference type="ChEBI" id="CHEBI:84201"/>
    </reaction>
    <physiologicalReaction direction="left-to-right" evidence="7">
        <dbReference type="Rhea" id="RHEA:52057"/>
    </physiologicalReaction>
</comment>
<feature type="transmembrane region" description="Helical" evidence="18">
    <location>
        <begin position="413"/>
        <end position="431"/>
    </location>
</feature>
<evidence type="ECO:0000256" key="6">
    <source>
        <dbReference type="ARBA" id="ARBA00023136"/>
    </source>
</evidence>
<keyword evidence="20" id="KW-1185">Reference proteome</keyword>
<comment type="catalytic activity">
    <reaction evidence="11">
        <text>12-(9Z-octadecenoyloxy)-octadecanoate + H2O = 12-hydroxyoctadecanoate + (9Z)-octadecenoate + H(+)</text>
        <dbReference type="Rhea" id="RHEA:52060"/>
        <dbReference type="ChEBI" id="CHEBI:15377"/>
        <dbReference type="ChEBI" id="CHEBI:15378"/>
        <dbReference type="ChEBI" id="CHEBI:30823"/>
        <dbReference type="ChEBI" id="CHEBI:84201"/>
        <dbReference type="ChEBI" id="CHEBI:136302"/>
    </reaction>
    <physiologicalReaction direction="left-to-right" evidence="11">
        <dbReference type="Rhea" id="RHEA:52061"/>
    </physiologicalReaction>
</comment>
<evidence type="ECO:0000256" key="10">
    <source>
        <dbReference type="ARBA" id="ARBA00048680"/>
    </source>
</evidence>
<comment type="catalytic activity">
    <reaction evidence="16">
        <text>12-(9Z-hexadecenoyloxy)-octadecanoate + H2O = 12-hydroxyoctadecanoate + (9Z)-hexadecenoate + H(+)</text>
        <dbReference type="Rhea" id="RHEA:52072"/>
        <dbReference type="ChEBI" id="CHEBI:15377"/>
        <dbReference type="ChEBI" id="CHEBI:15378"/>
        <dbReference type="ChEBI" id="CHEBI:32372"/>
        <dbReference type="ChEBI" id="CHEBI:84201"/>
        <dbReference type="ChEBI" id="CHEBI:136312"/>
    </reaction>
    <physiologicalReaction direction="left-to-right" evidence="16">
        <dbReference type="Rhea" id="RHEA:52073"/>
    </physiologicalReaction>
</comment>
<protein>
    <recommendedName>
        <fullName evidence="21">Androgen-dependent TFPI-regulating protein</fullName>
    </recommendedName>
</protein>
<comment type="caution">
    <text evidence="19">The sequence shown here is derived from an EMBL/GenBank/DDBJ whole genome shotgun (WGS) entry which is preliminary data.</text>
</comment>
<reference evidence="19" key="1">
    <citation type="submission" date="2019-10" db="EMBL/GenBank/DDBJ databases">
        <title>The sequence and de novo assembly of the wild yak genome.</title>
        <authorList>
            <person name="Liu Y."/>
        </authorList>
    </citation>
    <scope>NUCLEOTIDE SEQUENCE [LARGE SCALE GENOMIC DNA]</scope>
    <source>
        <strain evidence="19">WY2019</strain>
    </source>
</reference>
<evidence type="ECO:0000256" key="16">
    <source>
        <dbReference type="ARBA" id="ARBA00049428"/>
    </source>
</evidence>
<evidence type="ECO:0000256" key="17">
    <source>
        <dbReference type="SAM" id="MobiDB-lite"/>
    </source>
</evidence>
<feature type="transmembrane region" description="Helical" evidence="18">
    <location>
        <begin position="451"/>
        <end position="468"/>
    </location>
</feature>
<evidence type="ECO:0000256" key="1">
    <source>
        <dbReference type="ARBA" id="ARBA00000923"/>
    </source>
</evidence>
<evidence type="ECO:0000256" key="15">
    <source>
        <dbReference type="ARBA" id="ARBA00049322"/>
    </source>
</evidence>
<comment type="similarity">
    <text evidence="3">Belongs to the AIG1 family.</text>
</comment>
<dbReference type="GO" id="GO:0016020">
    <property type="term" value="C:membrane"/>
    <property type="evidence" value="ECO:0007669"/>
    <property type="project" value="InterPro"/>
</dbReference>
<feature type="region of interest" description="Disordered" evidence="17">
    <location>
        <begin position="77"/>
        <end position="105"/>
    </location>
</feature>
<feature type="region of interest" description="Disordered" evidence="17">
    <location>
        <begin position="209"/>
        <end position="231"/>
    </location>
</feature>
<name>A0A6B0RUW5_9CETA</name>
<comment type="catalytic activity">
    <reaction evidence="12">
        <text>9-(9Z-octadecenoyloxy)-octadecanoate + H2O = 9-hydroxy-octadecanoate + (9Z)-octadecenoate + H(+)</text>
        <dbReference type="Rhea" id="RHEA:52048"/>
        <dbReference type="ChEBI" id="CHEBI:15377"/>
        <dbReference type="ChEBI" id="CHEBI:15378"/>
        <dbReference type="ChEBI" id="CHEBI:30823"/>
        <dbReference type="ChEBI" id="CHEBI:136282"/>
        <dbReference type="ChEBI" id="CHEBI:136286"/>
    </reaction>
    <physiologicalReaction direction="left-to-right" evidence="12">
        <dbReference type="Rhea" id="RHEA:52049"/>
    </physiologicalReaction>
</comment>
<gene>
    <name evidence="19" type="ORF">E5288_WYG019908</name>
</gene>
<feature type="compositionally biased region" description="Basic and acidic residues" evidence="17">
    <location>
        <begin position="8"/>
        <end position="21"/>
    </location>
</feature>
<evidence type="ECO:0000256" key="14">
    <source>
        <dbReference type="ARBA" id="ARBA00049296"/>
    </source>
</evidence>
<dbReference type="AlphaFoldDB" id="A0A6B0RUW5"/>
<evidence type="ECO:0000313" key="20">
    <source>
        <dbReference type="Proteomes" id="UP000322234"/>
    </source>
</evidence>
<comment type="catalytic activity">
    <reaction evidence="13">
        <text>9-octadecanoyloxy-octadecanoate + H2O = 9-hydroxy-octadecanoate + octadecanoate + H(+)</text>
        <dbReference type="Rhea" id="RHEA:52096"/>
        <dbReference type="ChEBI" id="CHEBI:15377"/>
        <dbReference type="ChEBI" id="CHEBI:15378"/>
        <dbReference type="ChEBI" id="CHEBI:25629"/>
        <dbReference type="ChEBI" id="CHEBI:136286"/>
        <dbReference type="ChEBI" id="CHEBI:136373"/>
    </reaction>
    <physiologicalReaction direction="left-to-right" evidence="13">
        <dbReference type="Rhea" id="RHEA:52097"/>
    </physiologicalReaction>
</comment>
<feature type="transmembrane region" description="Helical" evidence="18">
    <location>
        <begin position="344"/>
        <end position="365"/>
    </location>
</feature>
<dbReference type="Proteomes" id="UP000322234">
    <property type="component" value="Unassembled WGS sequence"/>
</dbReference>
<evidence type="ECO:0000256" key="5">
    <source>
        <dbReference type="ARBA" id="ARBA00022989"/>
    </source>
</evidence>
<keyword evidence="4 18" id="KW-0812">Transmembrane</keyword>
<evidence type="ECO:0008006" key="21">
    <source>
        <dbReference type="Google" id="ProtNLM"/>
    </source>
</evidence>
<evidence type="ECO:0000256" key="11">
    <source>
        <dbReference type="ARBA" id="ARBA00048701"/>
    </source>
</evidence>
<dbReference type="PANTHER" id="PTHR10989">
    <property type="entry name" value="ANDROGEN-INDUCED PROTEIN 1-RELATED"/>
    <property type="match status" value="1"/>
</dbReference>
<dbReference type="PANTHER" id="PTHR10989:SF17">
    <property type="entry name" value="ANDROGEN-DEPENDENT TFPI-REGULATING PROTEIN"/>
    <property type="match status" value="1"/>
</dbReference>
<sequence>MDESIAEMESRGSGKSMKLETAHQVSRTIGRQTSTLKHYILETNILVGFPQNCLAPDNSTESLQKPYNQRTNALQTLTAKHQSRDSRRAAEQIPSPEESGQEGGIPVINAEHGCSLLYAVFKMQDIICSSHLLGLTADLWHGTGEFRKNRKCNVRQHFISESLHFVGIRKGIWELFTAYTLPGSCSALDMGDEGASDIPPALGMCGHSREEGPQAAQGCSGKGSGGPKMKQQTLGTYIREKEVNRLQHEEDKWMTNIDPNRTDCFNARPQNTVSGVSNESHVMTVVGNRAIPVETNKVRLSLKKNSLQVLQAIFFGVACLEDVLKRTKGKKDIKFVTAFRDLLFTTLAFPISTFVFLSFWILFLYDRELVYPKALDNIFPVWLNHGMHTFILPFSLVEVILRPHCYPLRKKGLTLLAAACLAYVSRVLWIYSETGTWVYPVFAKLSPGGLAAFFSLSYIFTIGIYLFGEKLNHWKWGDTMQPRKKRK</sequence>
<dbReference type="Pfam" id="PF04750">
    <property type="entry name" value="Far-17a_AIG1"/>
    <property type="match status" value="1"/>
</dbReference>
<evidence type="ECO:0000256" key="12">
    <source>
        <dbReference type="ARBA" id="ARBA00048800"/>
    </source>
</evidence>
<feature type="region of interest" description="Disordered" evidence="17">
    <location>
        <begin position="1"/>
        <end position="21"/>
    </location>
</feature>
<evidence type="ECO:0000256" key="18">
    <source>
        <dbReference type="SAM" id="Phobius"/>
    </source>
</evidence>
<evidence type="ECO:0000256" key="7">
    <source>
        <dbReference type="ARBA" id="ARBA00047368"/>
    </source>
</evidence>
<comment type="catalytic activity">
    <reaction evidence="15">
        <text>13-(9Z-hexadecenoyloxy)-octadecanoate + H2O = 13-hydroxy-octadecanoate + (9Z)-hexadecenoate + H(+)</text>
        <dbReference type="Rhea" id="RHEA:52076"/>
        <dbReference type="ChEBI" id="CHEBI:15377"/>
        <dbReference type="ChEBI" id="CHEBI:15378"/>
        <dbReference type="ChEBI" id="CHEBI:32372"/>
        <dbReference type="ChEBI" id="CHEBI:136304"/>
        <dbReference type="ChEBI" id="CHEBI:136315"/>
    </reaction>
    <physiologicalReaction direction="left-to-right" evidence="15">
        <dbReference type="Rhea" id="RHEA:52077"/>
    </physiologicalReaction>
</comment>
<comment type="catalytic activity">
    <reaction evidence="9">
        <text>9-hexadecanoyloxy-octadecanoate + H2O = 9-hydroxy-octadecanoate + hexadecanoate + H(+)</text>
        <dbReference type="Rhea" id="RHEA:52052"/>
        <dbReference type="ChEBI" id="CHEBI:7896"/>
        <dbReference type="ChEBI" id="CHEBI:15377"/>
        <dbReference type="ChEBI" id="CHEBI:15378"/>
        <dbReference type="ChEBI" id="CHEBI:83670"/>
        <dbReference type="ChEBI" id="CHEBI:136286"/>
    </reaction>
    <physiologicalReaction direction="left-to-right" evidence="9">
        <dbReference type="Rhea" id="RHEA:52053"/>
    </physiologicalReaction>
</comment>
<evidence type="ECO:0000256" key="3">
    <source>
        <dbReference type="ARBA" id="ARBA00009300"/>
    </source>
</evidence>
<evidence type="ECO:0000256" key="2">
    <source>
        <dbReference type="ARBA" id="ARBA00004127"/>
    </source>
</evidence>
<comment type="catalytic activity">
    <reaction evidence="14">
        <text>13-(9Z-octadecenoyloxy)-octadecanoate + H2O = 13-hydroxy-octadecanoate + (9Z)-octadecenoate + H(+)</text>
        <dbReference type="Rhea" id="RHEA:52064"/>
        <dbReference type="ChEBI" id="CHEBI:15377"/>
        <dbReference type="ChEBI" id="CHEBI:15378"/>
        <dbReference type="ChEBI" id="CHEBI:30823"/>
        <dbReference type="ChEBI" id="CHEBI:136303"/>
        <dbReference type="ChEBI" id="CHEBI:136304"/>
    </reaction>
    <physiologicalReaction direction="left-to-right" evidence="14">
        <dbReference type="Rhea" id="RHEA:52065"/>
    </physiologicalReaction>
</comment>
<keyword evidence="6 18" id="KW-0472">Membrane</keyword>
<proteinExistence type="inferred from homology"/>
<dbReference type="GO" id="GO:0012505">
    <property type="term" value="C:endomembrane system"/>
    <property type="evidence" value="ECO:0007669"/>
    <property type="project" value="UniProtKB-SubCell"/>
</dbReference>
<evidence type="ECO:0000256" key="13">
    <source>
        <dbReference type="ARBA" id="ARBA00049221"/>
    </source>
</evidence>
<comment type="catalytic activity">
    <reaction evidence="1">
        <text>9-(9Z-hexadecenoyloxy)-octadecanoate + H2O = (9Z)-hexadecenoate + 9-hydroxy-octadecanoate + H(+)</text>
        <dbReference type="Rhea" id="RHEA:52068"/>
        <dbReference type="ChEBI" id="CHEBI:15377"/>
        <dbReference type="ChEBI" id="CHEBI:15378"/>
        <dbReference type="ChEBI" id="CHEBI:32372"/>
        <dbReference type="ChEBI" id="CHEBI:136286"/>
        <dbReference type="ChEBI" id="CHEBI:136309"/>
    </reaction>
    <physiologicalReaction direction="left-to-right" evidence="1">
        <dbReference type="Rhea" id="RHEA:52069"/>
    </physiologicalReaction>
</comment>
<evidence type="ECO:0000256" key="4">
    <source>
        <dbReference type="ARBA" id="ARBA00022692"/>
    </source>
</evidence>
<evidence type="ECO:0000256" key="8">
    <source>
        <dbReference type="ARBA" id="ARBA00047427"/>
    </source>
</evidence>
<organism evidence="19 20">
    <name type="scientific">Bos mutus</name>
    <name type="common">wild yak</name>
    <dbReference type="NCBI Taxonomy" id="72004"/>
    <lineage>
        <taxon>Eukaryota</taxon>
        <taxon>Metazoa</taxon>
        <taxon>Chordata</taxon>
        <taxon>Craniata</taxon>
        <taxon>Vertebrata</taxon>
        <taxon>Euteleostomi</taxon>
        <taxon>Mammalia</taxon>
        <taxon>Eutheria</taxon>
        <taxon>Laurasiatheria</taxon>
        <taxon>Artiodactyla</taxon>
        <taxon>Ruminantia</taxon>
        <taxon>Pecora</taxon>
        <taxon>Bovidae</taxon>
        <taxon>Bovinae</taxon>
        <taxon>Bos</taxon>
    </lineage>
</organism>
<accession>A0A6B0RUW5</accession>
<evidence type="ECO:0000256" key="9">
    <source>
        <dbReference type="ARBA" id="ARBA00047863"/>
    </source>
</evidence>
<dbReference type="InterPro" id="IPR006838">
    <property type="entry name" value="ADTRP_AIG1"/>
</dbReference>
<comment type="catalytic activity">
    <reaction evidence="8">
        <text>13-octadecanoyloxy-octadecanoate + H2O = 13-hydroxy-octadecanoate + octadecanoate + H(+)</text>
        <dbReference type="Rhea" id="RHEA:52084"/>
        <dbReference type="ChEBI" id="CHEBI:15377"/>
        <dbReference type="ChEBI" id="CHEBI:15378"/>
        <dbReference type="ChEBI" id="CHEBI:25629"/>
        <dbReference type="ChEBI" id="CHEBI:136304"/>
        <dbReference type="ChEBI" id="CHEBI:136335"/>
    </reaction>
    <physiologicalReaction direction="left-to-right" evidence="8">
        <dbReference type="Rhea" id="RHEA:52085"/>
    </physiologicalReaction>
</comment>
<dbReference type="EMBL" id="VBQZ03000073">
    <property type="protein sequence ID" value="MXQ91676.1"/>
    <property type="molecule type" value="Genomic_DNA"/>
</dbReference>
<feature type="transmembrane region" description="Helical" evidence="18">
    <location>
        <begin position="385"/>
        <end position="401"/>
    </location>
</feature>
<evidence type="ECO:0000313" key="19">
    <source>
        <dbReference type="EMBL" id="MXQ91676.1"/>
    </source>
</evidence>